<evidence type="ECO:0000313" key="1">
    <source>
        <dbReference type="EMBL" id="PWY79684.1"/>
    </source>
</evidence>
<dbReference type="AlphaFoldDB" id="A0A317VZB8"/>
<keyword evidence="2" id="KW-1185">Reference proteome</keyword>
<comment type="caution">
    <text evidence="1">The sequence shown here is derived from an EMBL/GenBank/DDBJ whole genome shotgun (WGS) entry which is preliminary data.</text>
</comment>
<dbReference type="Proteomes" id="UP000247233">
    <property type="component" value="Unassembled WGS sequence"/>
</dbReference>
<sequence>MLFWIPIPFSLPPTCLLSTYLHTYIHTYSLTPLYASCNCRLRVLAWTGMLKIQKSKTAAGPEHGVGGGGVVVVLVWFATEAPSRAAGSSWLGEVR</sequence>
<protein>
    <submittedName>
        <fullName evidence="1">Uncharacterized protein</fullName>
    </submittedName>
</protein>
<organism evidence="1 2">
    <name type="scientific">Aspergillus heteromorphus CBS 117.55</name>
    <dbReference type="NCBI Taxonomy" id="1448321"/>
    <lineage>
        <taxon>Eukaryota</taxon>
        <taxon>Fungi</taxon>
        <taxon>Dikarya</taxon>
        <taxon>Ascomycota</taxon>
        <taxon>Pezizomycotina</taxon>
        <taxon>Eurotiomycetes</taxon>
        <taxon>Eurotiomycetidae</taxon>
        <taxon>Eurotiales</taxon>
        <taxon>Aspergillaceae</taxon>
        <taxon>Aspergillus</taxon>
        <taxon>Aspergillus subgen. Circumdati</taxon>
    </lineage>
</organism>
<reference evidence="1 2" key="1">
    <citation type="submission" date="2016-12" db="EMBL/GenBank/DDBJ databases">
        <title>The genomes of Aspergillus section Nigri reveals drivers in fungal speciation.</title>
        <authorList>
            <consortium name="DOE Joint Genome Institute"/>
            <person name="Vesth T.C."/>
            <person name="Nybo J."/>
            <person name="Theobald S."/>
            <person name="Brandl J."/>
            <person name="Frisvad J.C."/>
            <person name="Nielsen K.F."/>
            <person name="Lyhne E.K."/>
            <person name="Kogle M.E."/>
            <person name="Kuo A."/>
            <person name="Riley R."/>
            <person name="Clum A."/>
            <person name="Nolan M."/>
            <person name="Lipzen A."/>
            <person name="Salamov A."/>
            <person name="Henrissat B."/>
            <person name="Wiebenga A."/>
            <person name="De Vries R.P."/>
            <person name="Grigoriev I.V."/>
            <person name="Mortensen U.H."/>
            <person name="Andersen M.R."/>
            <person name="Baker S.E."/>
        </authorList>
    </citation>
    <scope>NUCLEOTIDE SEQUENCE [LARGE SCALE GENOMIC DNA]</scope>
    <source>
        <strain evidence="1 2">CBS 117.55</strain>
    </source>
</reference>
<gene>
    <name evidence="1" type="ORF">BO70DRAFT_53411</name>
</gene>
<dbReference type="EMBL" id="MSFL01000015">
    <property type="protein sequence ID" value="PWY79684.1"/>
    <property type="molecule type" value="Genomic_DNA"/>
</dbReference>
<name>A0A317VZB8_9EURO</name>
<accession>A0A317VZB8</accession>
<dbReference type="RefSeq" id="XP_025398707.1">
    <property type="nucleotide sequence ID" value="XM_025548522.1"/>
</dbReference>
<proteinExistence type="predicted"/>
<dbReference type="GeneID" id="37070759"/>
<evidence type="ECO:0000313" key="2">
    <source>
        <dbReference type="Proteomes" id="UP000247233"/>
    </source>
</evidence>
<dbReference type="VEuPathDB" id="FungiDB:BO70DRAFT_53411"/>